<organism evidence="2 3">
    <name type="scientific">Streptomyces sannanensis</name>
    <dbReference type="NCBI Taxonomy" id="285536"/>
    <lineage>
        <taxon>Bacteria</taxon>
        <taxon>Bacillati</taxon>
        <taxon>Actinomycetota</taxon>
        <taxon>Actinomycetes</taxon>
        <taxon>Kitasatosporales</taxon>
        <taxon>Streptomycetaceae</taxon>
        <taxon>Streptomyces</taxon>
    </lineage>
</organism>
<feature type="region of interest" description="Disordered" evidence="1">
    <location>
        <begin position="1"/>
        <end position="21"/>
    </location>
</feature>
<dbReference type="EMBL" id="BAAAYL010000001">
    <property type="protein sequence ID" value="GAA3371275.1"/>
    <property type="molecule type" value="Genomic_DNA"/>
</dbReference>
<reference evidence="3" key="1">
    <citation type="journal article" date="2019" name="Int. J. Syst. Evol. Microbiol.">
        <title>The Global Catalogue of Microorganisms (GCM) 10K type strain sequencing project: providing services to taxonomists for standard genome sequencing and annotation.</title>
        <authorList>
            <consortium name="The Broad Institute Genomics Platform"/>
            <consortium name="The Broad Institute Genome Sequencing Center for Infectious Disease"/>
            <person name="Wu L."/>
            <person name="Ma J."/>
        </authorList>
    </citation>
    <scope>NUCLEOTIDE SEQUENCE [LARGE SCALE GENOMIC DNA]</scope>
    <source>
        <strain evidence="3">JCM 9651</strain>
    </source>
</reference>
<sequence length="45" mass="4857">MTTTTATKPDDDTSPRRIPPVPGAEWCDGCNSWCMPTGICGCNNR</sequence>
<evidence type="ECO:0000256" key="1">
    <source>
        <dbReference type="SAM" id="MobiDB-lite"/>
    </source>
</evidence>
<protein>
    <submittedName>
        <fullName evidence="2">Uncharacterized protein</fullName>
    </submittedName>
</protein>
<evidence type="ECO:0000313" key="2">
    <source>
        <dbReference type="EMBL" id="GAA3371275.1"/>
    </source>
</evidence>
<name>A0ABP6S9J2_9ACTN</name>
<keyword evidence="3" id="KW-1185">Reference proteome</keyword>
<gene>
    <name evidence="2" type="ORF">GCM10020367_21290</name>
</gene>
<accession>A0ABP6S9J2</accession>
<proteinExistence type="predicted"/>
<comment type="caution">
    <text evidence="2">The sequence shown here is derived from an EMBL/GenBank/DDBJ whole genome shotgun (WGS) entry which is preliminary data.</text>
</comment>
<dbReference type="RefSeq" id="WP_345036049.1">
    <property type="nucleotide sequence ID" value="NZ_BAAAYL010000001.1"/>
</dbReference>
<dbReference type="Proteomes" id="UP001499990">
    <property type="component" value="Unassembled WGS sequence"/>
</dbReference>
<evidence type="ECO:0000313" key="3">
    <source>
        <dbReference type="Proteomes" id="UP001499990"/>
    </source>
</evidence>